<protein>
    <submittedName>
        <fullName evidence="2">Uncharacterized protein</fullName>
    </submittedName>
</protein>
<comment type="caution">
    <text evidence="2">The sequence shown here is derived from an EMBL/GenBank/DDBJ whole genome shotgun (WGS) entry which is preliminary data.</text>
</comment>
<dbReference type="Proteomes" id="UP001443914">
    <property type="component" value="Unassembled WGS sequence"/>
</dbReference>
<name>A0AAW1KUH5_SAPOF</name>
<dbReference type="EMBL" id="JBDFQZ010000005">
    <property type="protein sequence ID" value="KAK9723930.1"/>
    <property type="molecule type" value="Genomic_DNA"/>
</dbReference>
<evidence type="ECO:0000313" key="2">
    <source>
        <dbReference type="EMBL" id="KAK9723930.1"/>
    </source>
</evidence>
<proteinExistence type="predicted"/>
<organism evidence="2 3">
    <name type="scientific">Saponaria officinalis</name>
    <name type="common">Common soapwort</name>
    <name type="synonym">Lychnis saponaria</name>
    <dbReference type="NCBI Taxonomy" id="3572"/>
    <lineage>
        <taxon>Eukaryota</taxon>
        <taxon>Viridiplantae</taxon>
        <taxon>Streptophyta</taxon>
        <taxon>Embryophyta</taxon>
        <taxon>Tracheophyta</taxon>
        <taxon>Spermatophyta</taxon>
        <taxon>Magnoliopsida</taxon>
        <taxon>eudicotyledons</taxon>
        <taxon>Gunneridae</taxon>
        <taxon>Pentapetalae</taxon>
        <taxon>Caryophyllales</taxon>
        <taxon>Caryophyllaceae</taxon>
        <taxon>Caryophylleae</taxon>
        <taxon>Saponaria</taxon>
    </lineage>
</organism>
<feature type="region of interest" description="Disordered" evidence="1">
    <location>
        <begin position="33"/>
        <end position="78"/>
    </location>
</feature>
<sequence>MAVNPEYMAFQTGYHSISLPRLSSSSCPSFFLPKRNRSNPITQPSQRIKHHLNPQPQPFDSSPNRRPHTDPSPSSLSDATSVDYYAVFVSASSSASAVSPPPQYCVAPPFLRCGGGNSRCREISLQ</sequence>
<dbReference type="AlphaFoldDB" id="A0AAW1KUH5"/>
<evidence type="ECO:0000313" key="3">
    <source>
        <dbReference type="Proteomes" id="UP001443914"/>
    </source>
</evidence>
<accession>A0AAW1KUH5</accession>
<gene>
    <name evidence="2" type="ORF">RND81_05G035200</name>
</gene>
<evidence type="ECO:0000256" key="1">
    <source>
        <dbReference type="SAM" id="MobiDB-lite"/>
    </source>
</evidence>
<reference evidence="2" key="1">
    <citation type="submission" date="2024-03" db="EMBL/GenBank/DDBJ databases">
        <title>WGS assembly of Saponaria officinalis var. Norfolk2.</title>
        <authorList>
            <person name="Jenkins J."/>
            <person name="Shu S."/>
            <person name="Grimwood J."/>
            <person name="Barry K."/>
            <person name="Goodstein D."/>
            <person name="Schmutz J."/>
            <person name="Leebens-Mack J."/>
            <person name="Osbourn A."/>
        </authorList>
    </citation>
    <scope>NUCLEOTIDE SEQUENCE [LARGE SCALE GENOMIC DNA]</scope>
    <source>
        <strain evidence="2">JIC</strain>
    </source>
</reference>
<keyword evidence="3" id="KW-1185">Reference proteome</keyword>